<proteinExistence type="predicted"/>
<keyword evidence="4 6" id="KW-0472">Membrane</keyword>
<dbReference type="GO" id="GO:0016020">
    <property type="term" value="C:membrane"/>
    <property type="evidence" value="ECO:0007669"/>
    <property type="project" value="UniProtKB-SubCell"/>
</dbReference>
<dbReference type="RefSeq" id="WP_425486185.1">
    <property type="nucleotide sequence ID" value="NZ_JACHHK010000001.1"/>
</dbReference>
<feature type="transmembrane region" description="Helical" evidence="6">
    <location>
        <begin position="47"/>
        <end position="65"/>
    </location>
</feature>
<sequence length="239" mass="27430">MNMMDLKYETKEERLRRRQASKDHPDMAHPFQLTFGEEVANSVSHGVMAFLLLLALPYFAVRSYLIGGVPYALGSSIFLLSLWLMFMTSCLYHLAPYGTRYKLVFRKLDHIMILFAIAGSYTPVCLTMLSGPIQKIVLIVEWSMVLFGILLKVRSSQSHPKLSMTIYMVMGWMAIFLIPVLLRETSWLFIGLLIAGGLLYSIGAAFYSFPEKRYFHFIWHLLIIAASLCHMTAMLYFMI</sequence>
<organism evidence="7 8">
    <name type="scientific">Catenisphaera adipataccumulans</name>
    <dbReference type="NCBI Taxonomy" id="700500"/>
    <lineage>
        <taxon>Bacteria</taxon>
        <taxon>Bacillati</taxon>
        <taxon>Bacillota</taxon>
        <taxon>Erysipelotrichia</taxon>
        <taxon>Erysipelotrichales</taxon>
        <taxon>Erysipelotrichaceae</taxon>
        <taxon>Catenisphaera</taxon>
    </lineage>
</organism>
<dbReference type="Pfam" id="PF03006">
    <property type="entry name" value="HlyIII"/>
    <property type="match status" value="1"/>
</dbReference>
<reference evidence="7 8" key="1">
    <citation type="submission" date="2020-08" db="EMBL/GenBank/DDBJ databases">
        <title>Genomic Encyclopedia of Type Strains, Phase IV (KMG-IV): sequencing the most valuable type-strain genomes for metagenomic binning, comparative biology and taxonomic classification.</title>
        <authorList>
            <person name="Goeker M."/>
        </authorList>
    </citation>
    <scope>NUCLEOTIDE SEQUENCE [LARGE SCALE GENOMIC DNA]</scope>
    <source>
        <strain evidence="7 8">DSM 25799</strain>
    </source>
</reference>
<keyword evidence="5" id="KW-0479">Metal-binding</keyword>
<dbReference type="InterPro" id="IPR004254">
    <property type="entry name" value="AdipoR/HlyIII-related"/>
</dbReference>
<evidence type="ECO:0000256" key="5">
    <source>
        <dbReference type="PIRSR" id="PIRSR604254-1"/>
    </source>
</evidence>
<keyword evidence="8" id="KW-1185">Reference proteome</keyword>
<feature type="transmembrane region" description="Helical" evidence="6">
    <location>
        <begin position="136"/>
        <end position="153"/>
    </location>
</feature>
<feature type="binding site" evidence="5">
    <location>
        <position position="216"/>
    </location>
    <ligand>
        <name>Zn(2+)</name>
        <dbReference type="ChEBI" id="CHEBI:29105"/>
    </ligand>
</feature>
<dbReference type="GO" id="GO:0046872">
    <property type="term" value="F:metal ion binding"/>
    <property type="evidence" value="ECO:0007669"/>
    <property type="project" value="UniProtKB-KW"/>
</dbReference>
<comment type="subcellular location">
    <subcellularLocation>
        <location evidence="1">Membrane</location>
        <topology evidence="1">Multi-pass membrane protein</topology>
    </subcellularLocation>
</comment>
<feature type="binding site" evidence="5">
    <location>
        <position position="220"/>
    </location>
    <ligand>
        <name>Zn(2+)</name>
        <dbReference type="ChEBI" id="CHEBI:29105"/>
    </ligand>
</feature>
<feature type="binding site" evidence="5">
    <location>
        <position position="93"/>
    </location>
    <ligand>
        <name>Zn(2+)</name>
        <dbReference type="ChEBI" id="CHEBI:29105"/>
    </ligand>
</feature>
<feature type="transmembrane region" description="Helical" evidence="6">
    <location>
        <begin position="77"/>
        <end position="99"/>
    </location>
</feature>
<accession>A0A7W8FVD5</accession>
<keyword evidence="3 6" id="KW-1133">Transmembrane helix</keyword>
<evidence type="ECO:0000256" key="6">
    <source>
        <dbReference type="SAM" id="Phobius"/>
    </source>
</evidence>
<evidence type="ECO:0000313" key="7">
    <source>
        <dbReference type="EMBL" id="MBB5182081.1"/>
    </source>
</evidence>
<feature type="transmembrane region" description="Helical" evidence="6">
    <location>
        <begin position="217"/>
        <end position="238"/>
    </location>
</feature>
<evidence type="ECO:0000256" key="4">
    <source>
        <dbReference type="ARBA" id="ARBA00023136"/>
    </source>
</evidence>
<dbReference type="PANTHER" id="PTHR20855">
    <property type="entry name" value="ADIPOR/PROGESTIN RECEPTOR-RELATED"/>
    <property type="match status" value="1"/>
</dbReference>
<dbReference type="Proteomes" id="UP000539953">
    <property type="component" value="Unassembled WGS sequence"/>
</dbReference>
<dbReference type="AlphaFoldDB" id="A0A7W8FVD5"/>
<keyword evidence="5" id="KW-0862">Zinc</keyword>
<feature type="transmembrane region" description="Helical" evidence="6">
    <location>
        <begin position="188"/>
        <end position="210"/>
    </location>
</feature>
<gene>
    <name evidence="7" type="ORF">HNQ47_000084</name>
</gene>
<name>A0A7W8FVD5_9FIRM</name>
<dbReference type="EMBL" id="JACHHK010000001">
    <property type="protein sequence ID" value="MBB5182081.1"/>
    <property type="molecule type" value="Genomic_DNA"/>
</dbReference>
<protein>
    <submittedName>
        <fullName evidence="7">Hemolysin III</fullName>
    </submittedName>
</protein>
<keyword evidence="2 6" id="KW-0812">Transmembrane</keyword>
<evidence type="ECO:0000256" key="3">
    <source>
        <dbReference type="ARBA" id="ARBA00022989"/>
    </source>
</evidence>
<evidence type="ECO:0000313" key="8">
    <source>
        <dbReference type="Proteomes" id="UP000539953"/>
    </source>
</evidence>
<comment type="caution">
    <text evidence="7">The sequence shown here is derived from an EMBL/GenBank/DDBJ whole genome shotgun (WGS) entry which is preliminary data.</text>
</comment>
<evidence type="ECO:0000256" key="1">
    <source>
        <dbReference type="ARBA" id="ARBA00004141"/>
    </source>
</evidence>
<feature type="transmembrane region" description="Helical" evidence="6">
    <location>
        <begin position="165"/>
        <end position="182"/>
    </location>
</feature>
<dbReference type="PANTHER" id="PTHR20855:SF3">
    <property type="entry name" value="LD03007P"/>
    <property type="match status" value="1"/>
</dbReference>
<evidence type="ECO:0000256" key="2">
    <source>
        <dbReference type="ARBA" id="ARBA00022692"/>
    </source>
</evidence>
<feature type="transmembrane region" description="Helical" evidence="6">
    <location>
        <begin position="111"/>
        <end position="130"/>
    </location>
</feature>